<evidence type="ECO:0000256" key="1">
    <source>
        <dbReference type="SAM" id="Phobius"/>
    </source>
</evidence>
<evidence type="ECO:0000313" key="2">
    <source>
        <dbReference type="EMBL" id="QCB92354.1"/>
    </source>
</evidence>
<keyword evidence="1" id="KW-1133">Transmembrane helix</keyword>
<name>A0A4P7SI81_9CELL</name>
<evidence type="ECO:0000313" key="3">
    <source>
        <dbReference type="Proteomes" id="UP000296469"/>
    </source>
</evidence>
<dbReference type="AlphaFoldDB" id="A0A4P7SI81"/>
<proteinExistence type="predicted"/>
<feature type="transmembrane region" description="Helical" evidence="1">
    <location>
        <begin position="47"/>
        <end position="66"/>
    </location>
</feature>
<dbReference type="RefSeq" id="WP_135972261.1">
    <property type="nucleotide sequence ID" value="NZ_CP039291.1"/>
</dbReference>
<dbReference type="Proteomes" id="UP000296469">
    <property type="component" value="Chromosome"/>
</dbReference>
<keyword evidence="1" id="KW-0472">Membrane</keyword>
<sequence>MSASSAPRGDRDRPRRRAVTVPVLVVAAAVLAAALVGAVAGGWLTPLALIPGAVVTVGCAAVPATARRSTRRRHAAVRTLRHKADVVEVWGAVGLKDALAGEKAQRALVRARRRTPLSLAVGSEGVELWAGGRVPSLVYSVRWSAVEAFEAAAGRSASALVLVTARGNRLVLEPARRAGSLVRAREGAVRELVARLEVARAAGVTSETARSEAGLRRRRR</sequence>
<keyword evidence="3" id="KW-1185">Reference proteome</keyword>
<dbReference type="KEGG" id="celz:E5225_01060"/>
<keyword evidence="1" id="KW-0812">Transmembrane</keyword>
<gene>
    <name evidence="2" type="ORF">E5225_01060</name>
</gene>
<protein>
    <submittedName>
        <fullName evidence="2">Uncharacterized protein</fullName>
    </submittedName>
</protein>
<dbReference type="EMBL" id="CP039291">
    <property type="protein sequence ID" value="QCB92354.1"/>
    <property type="molecule type" value="Genomic_DNA"/>
</dbReference>
<accession>A0A4P7SI81</accession>
<reference evidence="2 3" key="1">
    <citation type="submission" date="2019-04" db="EMBL/GenBank/DDBJ databases">
        <title>Isolation and identification of Cellulomonas shaoxiangyii sp. Nov. isolated from feces of the Tibetan antelopes (Pantholops hodgsonii) in the Qinghai-Tibet plateau of China.</title>
        <authorList>
            <person name="Tian Z."/>
        </authorList>
    </citation>
    <scope>NUCLEOTIDE SEQUENCE [LARGE SCALE GENOMIC DNA]</scope>
    <source>
        <strain evidence="2 3">Z28</strain>
    </source>
</reference>
<organism evidence="2 3">
    <name type="scientific">Cellulomonas shaoxiangyii</name>
    <dbReference type="NCBI Taxonomy" id="2566013"/>
    <lineage>
        <taxon>Bacteria</taxon>
        <taxon>Bacillati</taxon>
        <taxon>Actinomycetota</taxon>
        <taxon>Actinomycetes</taxon>
        <taxon>Micrococcales</taxon>
        <taxon>Cellulomonadaceae</taxon>
        <taxon>Cellulomonas</taxon>
    </lineage>
</organism>
<feature type="transmembrane region" description="Helical" evidence="1">
    <location>
        <begin position="21"/>
        <end position="41"/>
    </location>
</feature>